<feature type="domain" description="Gfo/Idh/MocA-like oxidoreductase N-terminal" evidence="3">
    <location>
        <begin position="5"/>
        <end position="121"/>
    </location>
</feature>
<dbReference type="InterPro" id="IPR036291">
    <property type="entry name" value="NAD(P)-bd_dom_sf"/>
</dbReference>
<dbReference type="SUPFAM" id="SSF55347">
    <property type="entry name" value="Glyceraldehyde-3-phosphate dehydrogenase-like, C-terminal domain"/>
    <property type="match status" value="1"/>
</dbReference>
<comment type="caution">
    <text evidence="5">The sequence shown here is derived from an EMBL/GenBank/DDBJ whole genome shotgun (WGS) entry which is preliminary data.</text>
</comment>
<dbReference type="EMBL" id="BBZA01000033">
    <property type="protein sequence ID" value="GAP62120.1"/>
    <property type="molecule type" value="Genomic_DNA"/>
</dbReference>
<dbReference type="Gene3D" id="3.40.50.720">
    <property type="entry name" value="NAD(P)-binding Rossmann-like Domain"/>
    <property type="match status" value="1"/>
</dbReference>
<organism evidence="5 7">
    <name type="scientific">Ardenticatena maritima</name>
    <dbReference type="NCBI Taxonomy" id="872965"/>
    <lineage>
        <taxon>Bacteria</taxon>
        <taxon>Bacillati</taxon>
        <taxon>Chloroflexota</taxon>
        <taxon>Ardenticatenia</taxon>
        <taxon>Ardenticatenales</taxon>
        <taxon>Ardenticatenaceae</taxon>
        <taxon>Ardenticatena</taxon>
    </lineage>
</organism>
<dbReference type="AlphaFoldDB" id="A0A0M9UBU3"/>
<evidence type="ECO:0000313" key="7">
    <source>
        <dbReference type="Proteomes" id="UP000037784"/>
    </source>
</evidence>
<dbReference type="InterPro" id="IPR055170">
    <property type="entry name" value="GFO_IDH_MocA-like_dom"/>
</dbReference>
<dbReference type="GO" id="GO:0016491">
    <property type="term" value="F:oxidoreductase activity"/>
    <property type="evidence" value="ECO:0007669"/>
    <property type="project" value="UniProtKB-KW"/>
</dbReference>
<dbReference type="PATRIC" id="fig|872965.6.peg.1737"/>
<gene>
    <name evidence="5" type="ORF">ARMA_0543</name>
    <name evidence="6" type="ORF">SE16_08490</name>
</gene>
<comment type="similarity">
    <text evidence="1">Belongs to the Gfo/Idh/MocA family.</text>
</comment>
<evidence type="ECO:0000256" key="1">
    <source>
        <dbReference type="ARBA" id="ARBA00010928"/>
    </source>
</evidence>
<accession>A0A0M9UBU3</accession>
<dbReference type="Gene3D" id="3.30.360.10">
    <property type="entry name" value="Dihydrodipicolinate Reductase, domain 2"/>
    <property type="match status" value="1"/>
</dbReference>
<keyword evidence="2" id="KW-0560">Oxidoreductase</keyword>
<dbReference type="PANTHER" id="PTHR22604:SF105">
    <property type="entry name" value="TRANS-1,2-DIHYDROBENZENE-1,2-DIOL DEHYDROGENASE"/>
    <property type="match status" value="1"/>
</dbReference>
<dbReference type="InterPro" id="IPR000683">
    <property type="entry name" value="Gfo/Idh/MocA-like_OxRdtase_N"/>
</dbReference>
<evidence type="ECO:0000313" key="5">
    <source>
        <dbReference type="EMBL" id="GAP62120.1"/>
    </source>
</evidence>
<dbReference type="EMBL" id="LGKN01000005">
    <property type="protein sequence ID" value="KPL87646.1"/>
    <property type="molecule type" value="Genomic_DNA"/>
</dbReference>
<proteinExistence type="inferred from homology"/>
<dbReference type="PANTHER" id="PTHR22604">
    <property type="entry name" value="OXIDOREDUCTASES"/>
    <property type="match status" value="1"/>
</dbReference>
<dbReference type="RefSeq" id="WP_054492041.1">
    <property type="nucleotide sequence ID" value="NZ_BBZA01000033.1"/>
</dbReference>
<dbReference type="Pfam" id="PF22725">
    <property type="entry name" value="GFO_IDH_MocA_C3"/>
    <property type="match status" value="1"/>
</dbReference>
<dbReference type="STRING" id="872965.SE16_08490"/>
<reference evidence="5" key="1">
    <citation type="journal article" date="2015" name="Genome Announc.">
        <title>Draft Genome Sequence of a Heterotrophic Facultative Anaerobic Thermophilic Bacterium, Ardenticatena maritima Strain 110ST.</title>
        <authorList>
            <person name="Kawaichi S."/>
            <person name="Yoshida T."/>
            <person name="Sako Y."/>
            <person name="Nakamura R."/>
        </authorList>
    </citation>
    <scope>NUCLEOTIDE SEQUENCE [LARGE SCALE GENOMIC DNA]</scope>
    <source>
        <strain evidence="5">110S</strain>
    </source>
</reference>
<evidence type="ECO:0000313" key="8">
    <source>
        <dbReference type="Proteomes" id="UP000050502"/>
    </source>
</evidence>
<dbReference type="Proteomes" id="UP000050502">
    <property type="component" value="Unassembled WGS sequence"/>
</dbReference>
<keyword evidence="7" id="KW-1185">Reference proteome</keyword>
<sequence>MPTAFRWGILATGRIAATMAADLCAAEDAELVAVASRSQEAADRFGERWGIPRRYGRYEDLVADPDVEIVYIATPHSLHADNIRLCLEAGKHVLCEKPLTLNARQAADCIALAREKGLFLMEAVWMRFFPAIQQAHDWVRSGVLGTVRLIQADFCFHAPFDPHSRLYNPALGGGALLDVGIYPLSLATMLLGFPDEVQGNALLAPTGVDATNALMLIYPESLALLSSSVAVEKPQEAWIVGDEGRIHLHAPFFHPEQVTLERYGEPPLTCTFPHPDHGYGYEIAEVHACLRAGLTESPRMPLDESQRLLALMDTLRARWGVRYPGEDEDTLT</sequence>
<evidence type="ECO:0000256" key="2">
    <source>
        <dbReference type="ARBA" id="ARBA00023002"/>
    </source>
</evidence>
<dbReference type="InterPro" id="IPR050984">
    <property type="entry name" value="Gfo/Idh/MocA_domain"/>
</dbReference>
<dbReference type="SUPFAM" id="SSF51735">
    <property type="entry name" value="NAD(P)-binding Rossmann-fold domains"/>
    <property type="match status" value="1"/>
</dbReference>
<dbReference type="Proteomes" id="UP000037784">
    <property type="component" value="Unassembled WGS sequence"/>
</dbReference>
<dbReference type="GO" id="GO:0000166">
    <property type="term" value="F:nucleotide binding"/>
    <property type="evidence" value="ECO:0007669"/>
    <property type="project" value="InterPro"/>
</dbReference>
<reference evidence="6 8" key="2">
    <citation type="submission" date="2015-07" db="EMBL/GenBank/DDBJ databases">
        <title>Whole genome sequence of Ardenticatena maritima DSM 23922.</title>
        <authorList>
            <person name="Hemp J."/>
            <person name="Ward L.M."/>
            <person name="Pace L.A."/>
            <person name="Fischer W.W."/>
        </authorList>
    </citation>
    <scope>NUCLEOTIDE SEQUENCE [LARGE SCALE GENOMIC DNA]</scope>
    <source>
        <strain evidence="6 8">110S</strain>
    </source>
</reference>
<dbReference type="FunCoup" id="A0A0M9UBU3">
    <property type="interactions" value="170"/>
</dbReference>
<name>A0A0M9UBU3_9CHLR</name>
<dbReference type="OrthoDB" id="9783105at2"/>
<reference evidence="7" key="3">
    <citation type="submission" date="2015-08" db="EMBL/GenBank/DDBJ databases">
        <title>Draft Genome Sequence of a Heterotrophic Facultative Anaerobic Bacterium Ardenticatena maritima Strain 110S.</title>
        <authorList>
            <person name="Kawaichi S."/>
            <person name="Yoshida T."/>
            <person name="Sako Y."/>
            <person name="Nakamura R."/>
        </authorList>
    </citation>
    <scope>NUCLEOTIDE SEQUENCE [LARGE SCALE GENOMIC DNA]</scope>
    <source>
        <strain evidence="7">110S</strain>
    </source>
</reference>
<feature type="domain" description="GFO/IDH/MocA-like oxidoreductase" evidence="4">
    <location>
        <begin position="132"/>
        <end position="246"/>
    </location>
</feature>
<evidence type="ECO:0000313" key="6">
    <source>
        <dbReference type="EMBL" id="KPL87646.1"/>
    </source>
</evidence>
<dbReference type="Pfam" id="PF01408">
    <property type="entry name" value="GFO_IDH_MocA"/>
    <property type="match status" value="1"/>
</dbReference>
<evidence type="ECO:0000259" key="3">
    <source>
        <dbReference type="Pfam" id="PF01408"/>
    </source>
</evidence>
<protein>
    <submittedName>
        <fullName evidence="5">Uncharacterized protein</fullName>
    </submittedName>
</protein>
<evidence type="ECO:0000259" key="4">
    <source>
        <dbReference type="Pfam" id="PF22725"/>
    </source>
</evidence>